<reference evidence="7 8" key="1">
    <citation type="submission" date="2023-07" db="EMBL/GenBank/DDBJ databases">
        <title>Sorghum-associated microbial communities from plants grown in Nebraska, USA.</title>
        <authorList>
            <person name="Schachtman D."/>
        </authorList>
    </citation>
    <scope>NUCLEOTIDE SEQUENCE [LARGE SCALE GENOMIC DNA]</scope>
    <source>
        <strain evidence="7 8">596</strain>
    </source>
</reference>
<comment type="subcellular location">
    <subcellularLocation>
        <location evidence="1">Cell membrane</location>
        <topology evidence="1">Multi-pass membrane protein</topology>
    </subcellularLocation>
</comment>
<feature type="transmembrane region" description="Helical" evidence="6">
    <location>
        <begin position="179"/>
        <end position="198"/>
    </location>
</feature>
<accession>A0ABU1PIU8</accession>
<name>A0ABU1PIU8_9BURK</name>
<keyword evidence="5 6" id="KW-0472">Membrane</keyword>
<dbReference type="EMBL" id="JAVDSJ010000005">
    <property type="protein sequence ID" value="MDR6585875.1"/>
    <property type="molecule type" value="Genomic_DNA"/>
</dbReference>
<evidence type="ECO:0000256" key="6">
    <source>
        <dbReference type="SAM" id="Phobius"/>
    </source>
</evidence>
<feature type="transmembrane region" description="Helical" evidence="6">
    <location>
        <begin position="142"/>
        <end position="167"/>
    </location>
</feature>
<keyword evidence="4 6" id="KW-1133">Transmembrane helix</keyword>
<keyword evidence="8" id="KW-1185">Reference proteome</keyword>
<dbReference type="RefSeq" id="WP_102661253.1">
    <property type="nucleotide sequence ID" value="NZ_JAVDSJ010000005.1"/>
</dbReference>
<comment type="caution">
    <text evidence="7">The sequence shown here is derived from an EMBL/GenBank/DDBJ whole genome shotgun (WGS) entry which is preliminary data.</text>
</comment>
<feature type="transmembrane region" description="Helical" evidence="6">
    <location>
        <begin position="43"/>
        <end position="66"/>
    </location>
</feature>
<evidence type="ECO:0000256" key="3">
    <source>
        <dbReference type="ARBA" id="ARBA00022692"/>
    </source>
</evidence>
<dbReference type="InterPro" id="IPR001123">
    <property type="entry name" value="LeuE-type"/>
</dbReference>
<dbReference type="PANTHER" id="PTHR30086">
    <property type="entry name" value="ARGININE EXPORTER PROTEIN ARGO"/>
    <property type="match status" value="1"/>
</dbReference>
<dbReference type="Pfam" id="PF01810">
    <property type="entry name" value="LysE"/>
    <property type="match status" value="1"/>
</dbReference>
<evidence type="ECO:0000256" key="5">
    <source>
        <dbReference type="ARBA" id="ARBA00023136"/>
    </source>
</evidence>
<dbReference type="Proteomes" id="UP001260715">
    <property type="component" value="Unassembled WGS sequence"/>
</dbReference>
<evidence type="ECO:0000313" key="8">
    <source>
        <dbReference type="Proteomes" id="UP001260715"/>
    </source>
</evidence>
<evidence type="ECO:0000256" key="1">
    <source>
        <dbReference type="ARBA" id="ARBA00004651"/>
    </source>
</evidence>
<organism evidence="7 8">
    <name type="scientific">Herbaspirillum frisingense</name>
    <dbReference type="NCBI Taxonomy" id="92645"/>
    <lineage>
        <taxon>Bacteria</taxon>
        <taxon>Pseudomonadati</taxon>
        <taxon>Pseudomonadota</taxon>
        <taxon>Betaproteobacteria</taxon>
        <taxon>Burkholderiales</taxon>
        <taxon>Oxalobacteraceae</taxon>
        <taxon>Herbaspirillum</taxon>
    </lineage>
</organism>
<protein>
    <submittedName>
        <fullName evidence="7">Threonine/homoserine/homoserine lactone efflux protein</fullName>
    </submittedName>
</protein>
<gene>
    <name evidence="7" type="ORF">J2W50_004093</name>
</gene>
<keyword evidence="2" id="KW-1003">Cell membrane</keyword>
<proteinExistence type="predicted"/>
<evidence type="ECO:0000313" key="7">
    <source>
        <dbReference type="EMBL" id="MDR6585875.1"/>
    </source>
</evidence>
<feature type="transmembrane region" description="Helical" evidence="6">
    <location>
        <begin position="72"/>
        <end position="93"/>
    </location>
</feature>
<keyword evidence="3 6" id="KW-0812">Transmembrane</keyword>
<dbReference type="PANTHER" id="PTHR30086:SF20">
    <property type="entry name" value="ARGININE EXPORTER PROTEIN ARGO-RELATED"/>
    <property type="match status" value="1"/>
</dbReference>
<feature type="transmembrane region" description="Helical" evidence="6">
    <location>
        <begin position="6"/>
        <end position="31"/>
    </location>
</feature>
<evidence type="ECO:0000256" key="2">
    <source>
        <dbReference type="ARBA" id="ARBA00022475"/>
    </source>
</evidence>
<evidence type="ECO:0000256" key="4">
    <source>
        <dbReference type="ARBA" id="ARBA00022989"/>
    </source>
</evidence>
<feature type="transmembrane region" description="Helical" evidence="6">
    <location>
        <begin position="114"/>
        <end position="136"/>
    </location>
</feature>
<sequence length="199" mass="21543">MPFDTWILFCVSAFFSAASPGPSVVHAMKLAGNNGFRRATASIIGNTFSIIIICAVASAGLAMLALDGPSFFLVKLLGALYLIYSGVKTFLAADEELIGKDGRKKTYMACMLEAILISVTNPKIFVFIASFFPQFLSKKYDAATQLVVMTLTFSFFTSATLIAYSLFAALMYKKKLARVFLNKGSGIALILFGGFMLVQ</sequence>